<comment type="caution">
    <text evidence="4">The sequence shown here is derived from an EMBL/GenBank/DDBJ whole genome shotgun (WGS) entry which is preliminary data.</text>
</comment>
<accession>A0ABS9RA02</accession>
<dbReference type="PANTHER" id="PTHR10584:SF166">
    <property type="entry name" value="RIBOKINASE"/>
    <property type="match status" value="1"/>
</dbReference>
<organism evidence="4 5">
    <name type="scientific">Amedibacillus hominis</name>
    <dbReference type="NCBI Taxonomy" id="2897776"/>
    <lineage>
        <taxon>Bacteria</taxon>
        <taxon>Bacillati</taxon>
        <taxon>Bacillota</taxon>
        <taxon>Erysipelotrichia</taxon>
        <taxon>Erysipelotrichales</taxon>
        <taxon>Erysipelotrichaceae</taxon>
        <taxon>Amedibacillus</taxon>
    </lineage>
</organism>
<proteinExistence type="predicted"/>
<evidence type="ECO:0000256" key="2">
    <source>
        <dbReference type="ARBA" id="ARBA00022777"/>
    </source>
</evidence>
<dbReference type="InterPro" id="IPR029056">
    <property type="entry name" value="Ribokinase-like"/>
</dbReference>
<reference evidence="4 5" key="1">
    <citation type="submission" date="2022-02" db="EMBL/GenBank/DDBJ databases">
        <title>Genome of Erysipelotrichaceae sp. nov. NSJ-176 isolated from human feces.</title>
        <authorList>
            <person name="Abdugheni R."/>
        </authorList>
    </citation>
    <scope>NUCLEOTIDE SEQUENCE [LARGE SCALE GENOMIC DNA]</scope>
    <source>
        <strain evidence="4 5">NSJ-176</strain>
    </source>
</reference>
<dbReference type="PRINTS" id="PR00990">
    <property type="entry name" value="RIBOKINASE"/>
</dbReference>
<dbReference type="Gene3D" id="3.40.1190.20">
    <property type="match status" value="1"/>
</dbReference>
<dbReference type="RefSeq" id="WP_117453549.1">
    <property type="nucleotide sequence ID" value="NZ_JAKVPQ010000010.1"/>
</dbReference>
<gene>
    <name evidence="4" type="ORF">LQE99_12740</name>
</gene>
<dbReference type="InterPro" id="IPR011611">
    <property type="entry name" value="PfkB_dom"/>
</dbReference>
<keyword evidence="1" id="KW-0808">Transferase</keyword>
<evidence type="ECO:0000256" key="1">
    <source>
        <dbReference type="ARBA" id="ARBA00022679"/>
    </source>
</evidence>
<feature type="domain" description="Carbohydrate kinase PfkB" evidence="3">
    <location>
        <begin position="4"/>
        <end position="290"/>
    </location>
</feature>
<dbReference type="GO" id="GO:0016301">
    <property type="term" value="F:kinase activity"/>
    <property type="evidence" value="ECO:0007669"/>
    <property type="project" value="UniProtKB-KW"/>
</dbReference>
<dbReference type="InterPro" id="IPR002139">
    <property type="entry name" value="Ribo/fructo_kinase"/>
</dbReference>
<dbReference type="EMBL" id="JAKVPQ010000010">
    <property type="protein sequence ID" value="MCH4285988.1"/>
    <property type="molecule type" value="Genomic_DNA"/>
</dbReference>
<keyword evidence="2 4" id="KW-0418">Kinase</keyword>
<dbReference type="Pfam" id="PF00294">
    <property type="entry name" value="PfkB"/>
    <property type="match status" value="1"/>
</dbReference>
<dbReference type="SUPFAM" id="SSF53613">
    <property type="entry name" value="Ribokinase-like"/>
    <property type="match status" value="1"/>
</dbReference>
<sequence>MKPHIAIIGSCTTDVIIEIPHLPEKEEDIHIRTQTFALGGCAGNAACMLDLFHVDYHLCTPIGTGIYADFVRKQLKKRHQTPFFPDSEEENGCCYCFVEDDEERSFLALHGAEYHFQKQWFDQLAQEEIDTVYICGLEIEEESGIYIIDYLKAHPDIKIYFACGPRIMHIEQEKLDTLFSLSCILHLNKQEALALSGKDNIEDAAKALYAKTHQSVIITLGKDGSYLYENAHGIYLPVQAKTPVDTIGAGDGHIGSIIALTSLGYDLPSAIQIANHISGAIISKKGACLTSDEFDACMKELSLFQFCSINI</sequence>
<dbReference type="Proteomes" id="UP001202402">
    <property type="component" value="Unassembled WGS sequence"/>
</dbReference>
<evidence type="ECO:0000259" key="3">
    <source>
        <dbReference type="Pfam" id="PF00294"/>
    </source>
</evidence>
<protein>
    <submittedName>
        <fullName evidence="4">PfkB family carbohydrate kinase</fullName>
    </submittedName>
</protein>
<evidence type="ECO:0000313" key="5">
    <source>
        <dbReference type="Proteomes" id="UP001202402"/>
    </source>
</evidence>
<keyword evidence="5" id="KW-1185">Reference proteome</keyword>
<evidence type="ECO:0000313" key="4">
    <source>
        <dbReference type="EMBL" id="MCH4285988.1"/>
    </source>
</evidence>
<name>A0ABS9RA02_9FIRM</name>
<dbReference type="PANTHER" id="PTHR10584">
    <property type="entry name" value="SUGAR KINASE"/>
    <property type="match status" value="1"/>
</dbReference>